<dbReference type="InterPro" id="IPR057250">
    <property type="entry name" value="Znf_C2HC_NPR-type"/>
</dbReference>
<comment type="caution">
    <text evidence="21">The sequence shown here is derived from an EMBL/GenBank/DDBJ whole genome shotgun (WGS) entry which is preliminary data.</text>
</comment>
<evidence type="ECO:0000256" key="2">
    <source>
        <dbReference type="ARBA" id="ARBA00004906"/>
    </source>
</evidence>
<dbReference type="GO" id="GO:0050832">
    <property type="term" value="P:defense response to fungus"/>
    <property type="evidence" value="ECO:0007669"/>
    <property type="project" value="TreeGrafter"/>
</dbReference>
<evidence type="ECO:0000256" key="11">
    <source>
        <dbReference type="ARBA" id="ARBA00023242"/>
    </source>
</evidence>
<organism evidence="21 22">
    <name type="scientific">Miscanthus lutarioriparius</name>
    <dbReference type="NCBI Taxonomy" id="422564"/>
    <lineage>
        <taxon>Eukaryota</taxon>
        <taxon>Viridiplantae</taxon>
        <taxon>Streptophyta</taxon>
        <taxon>Embryophyta</taxon>
        <taxon>Tracheophyta</taxon>
        <taxon>Spermatophyta</taxon>
        <taxon>Magnoliopsida</taxon>
        <taxon>Liliopsida</taxon>
        <taxon>Poales</taxon>
        <taxon>Poaceae</taxon>
        <taxon>PACMAD clade</taxon>
        <taxon>Panicoideae</taxon>
        <taxon>Andropogonodae</taxon>
        <taxon>Andropogoneae</taxon>
        <taxon>Saccharinae</taxon>
        <taxon>Miscanthus</taxon>
    </lineage>
</organism>
<keyword evidence="7" id="KW-0833">Ubl conjugation pathway</keyword>
<keyword evidence="5" id="KW-0677">Repeat</keyword>
<comment type="similarity">
    <text evidence="13">Belongs to the plant 'ANKYRIN-BTB/POZ' family. 'NPR1-like' subfamily.</text>
</comment>
<evidence type="ECO:0000256" key="9">
    <source>
        <dbReference type="ARBA" id="ARBA00022833"/>
    </source>
</evidence>
<dbReference type="FunFam" id="1.25.40.20:FF:000239">
    <property type="entry name" value="BTB/POZ domain and ankyrin repeat-containing protein NPR1"/>
    <property type="match status" value="1"/>
</dbReference>
<sequence>MEPMDSQLTAVTLSDSDSGSVEGAAAADAADADLQALRRLSENIAAAFRSPDDFAFLSDARISVPGAPDLRVHRCVLCARSPFLRDVFARRAAASAGEEKDKGKDWGKVELRDLLGEEVEVGYEALRLVLDYLYSGRVAALPRAACLCVDEDACAHVGCRPAVAFMAQVLFAASTFDVVELTNLFQRRLLDVLDKVEVDNLPLILSVANLCNKSCVKLLERCLDVVVRSNLDMIALEKALPPDVVKEIVDARLSLGLVSPEDKGSPNIHVRRVHRALDSDDVELVRMLLKEGKTNLDDAYALHYAVEHCDSKITTELLDLALADVNHRNPRGYTVLHVAAMRREPKIIVSLLTKGARPSDLTFDHRKAVQISKRLTKHGDYFGPTEDGKPSPKDRLCIEILEQAERRDPQLGEASVSLATEGDSARGRLLYLENRVALARILFPMEARVAMDIAQVDGTLEFTVIQRTVDLNDTPFTMKEEHLARMRALSKTVELGKRFFPRCSKVLDKIMDDETELASLGRDTSTEKKRRFHDLQDLVQKAFSEDKEENDRSARSSSSSSTTSIGAVRPRR</sequence>
<name>A0A811P9V3_9POAL</name>
<comment type="caution">
    <text evidence="17">Lacks conserved residue(s) required for the propagation of feature annotation.</text>
</comment>
<dbReference type="PANTHER" id="PTHR46475">
    <property type="entry name" value="REGULATORY PROTEIN NPR3"/>
    <property type="match status" value="1"/>
</dbReference>
<proteinExistence type="inferred from homology"/>
<dbReference type="FunFam" id="3.30.710.10:FF:000184">
    <property type="entry name" value="BTB/POZ domain and ankyrin repeat-containing protein NPR1"/>
    <property type="match status" value="1"/>
</dbReference>
<keyword evidence="10 16" id="KW-0040">ANK repeat</keyword>
<dbReference type="GO" id="GO:2000022">
    <property type="term" value="P:regulation of jasmonic acid mediated signaling pathway"/>
    <property type="evidence" value="ECO:0007669"/>
    <property type="project" value="InterPro"/>
</dbReference>
<dbReference type="GO" id="GO:0008270">
    <property type="term" value="F:zinc ion binding"/>
    <property type="evidence" value="ECO:0007669"/>
    <property type="project" value="UniProtKB-KW"/>
</dbReference>
<dbReference type="Proteomes" id="UP000604825">
    <property type="component" value="Unassembled WGS sequence"/>
</dbReference>
<evidence type="ECO:0000256" key="15">
    <source>
        <dbReference type="ARBA" id="ARBA00081681"/>
    </source>
</evidence>
<evidence type="ECO:0000256" key="3">
    <source>
        <dbReference type="ARBA" id="ARBA00022490"/>
    </source>
</evidence>
<evidence type="ECO:0000256" key="12">
    <source>
        <dbReference type="ARBA" id="ARBA00034306"/>
    </source>
</evidence>
<dbReference type="GO" id="GO:0003918">
    <property type="term" value="F:DNA topoisomerase type II (double strand cut, ATP-hydrolyzing) activity"/>
    <property type="evidence" value="ECO:0007669"/>
    <property type="project" value="InterPro"/>
</dbReference>
<dbReference type="PROSITE" id="PS52046">
    <property type="entry name" value="ZF_C2HC_NPR"/>
    <property type="match status" value="1"/>
</dbReference>
<keyword evidence="3" id="KW-0963">Cytoplasm</keyword>
<gene>
    <name evidence="21" type="ORF">NCGR_LOCUS26897</name>
</gene>
<feature type="region of interest" description="Disordered" evidence="18">
    <location>
        <begin position="543"/>
        <end position="572"/>
    </location>
</feature>
<evidence type="ECO:0000256" key="18">
    <source>
        <dbReference type="SAM" id="MobiDB-lite"/>
    </source>
</evidence>
<evidence type="ECO:0000256" key="14">
    <source>
        <dbReference type="ARBA" id="ARBA00067276"/>
    </source>
</evidence>
<evidence type="ECO:0000256" key="8">
    <source>
        <dbReference type="ARBA" id="ARBA00022821"/>
    </source>
</evidence>
<dbReference type="PROSITE" id="PS50088">
    <property type="entry name" value="ANK_REPEAT"/>
    <property type="match status" value="1"/>
</dbReference>
<dbReference type="PROSITE" id="PS00177">
    <property type="entry name" value="TOPOISOMERASE_II"/>
    <property type="match status" value="1"/>
</dbReference>
<dbReference type="PROSITE" id="PS50297">
    <property type="entry name" value="ANK_REP_REGION"/>
    <property type="match status" value="1"/>
</dbReference>
<dbReference type="InterPro" id="IPR000210">
    <property type="entry name" value="BTB/POZ_dom"/>
</dbReference>
<dbReference type="InterPro" id="IPR024228">
    <property type="entry name" value="NPR_central_dom"/>
</dbReference>
<accession>A0A811P9V3</accession>
<evidence type="ECO:0000256" key="10">
    <source>
        <dbReference type="ARBA" id="ARBA00023043"/>
    </source>
</evidence>
<dbReference type="SMART" id="SM00248">
    <property type="entry name" value="ANK"/>
    <property type="match status" value="3"/>
</dbReference>
<evidence type="ECO:0000256" key="6">
    <source>
        <dbReference type="ARBA" id="ARBA00022771"/>
    </source>
</evidence>
<dbReference type="InterPro" id="IPR036770">
    <property type="entry name" value="Ankyrin_rpt-contain_sf"/>
</dbReference>
<evidence type="ECO:0000259" key="19">
    <source>
        <dbReference type="PROSITE" id="PS50097"/>
    </source>
</evidence>
<keyword evidence="8" id="KW-0611">Plant defense</keyword>
<comment type="subcellular location">
    <subcellularLocation>
        <location evidence="1">Cytoplasm</location>
    </subcellularLocation>
    <subcellularLocation>
        <location evidence="12">Nucleus</location>
        <location evidence="12">Nuclear body</location>
    </subcellularLocation>
</comment>
<dbReference type="Pfam" id="PF12313">
    <property type="entry name" value="NPR1_like_C"/>
    <property type="match status" value="1"/>
</dbReference>
<evidence type="ECO:0000256" key="16">
    <source>
        <dbReference type="PROSITE-ProRule" id="PRU00023"/>
    </source>
</evidence>
<dbReference type="CDD" id="cd18310">
    <property type="entry name" value="BTB_POZ_NPR_plant"/>
    <property type="match status" value="1"/>
</dbReference>
<dbReference type="Gene3D" id="1.25.40.20">
    <property type="entry name" value="Ankyrin repeat-containing domain"/>
    <property type="match status" value="1"/>
</dbReference>
<evidence type="ECO:0000313" key="22">
    <source>
        <dbReference type="Proteomes" id="UP000604825"/>
    </source>
</evidence>
<dbReference type="InterPro" id="IPR018522">
    <property type="entry name" value="TopoIIA_CS"/>
</dbReference>
<dbReference type="GO" id="GO:0005737">
    <property type="term" value="C:cytoplasm"/>
    <property type="evidence" value="ECO:0007669"/>
    <property type="project" value="UniProtKB-SubCell"/>
</dbReference>
<dbReference type="AlphaFoldDB" id="A0A811P9V3"/>
<feature type="domain" description="C2HC NPR-type" evidence="20">
    <location>
        <begin position="145"/>
        <end position="160"/>
    </location>
</feature>
<keyword evidence="9" id="KW-0862">Zinc</keyword>
<evidence type="ECO:0000259" key="20">
    <source>
        <dbReference type="PROSITE" id="PS52046"/>
    </source>
</evidence>
<keyword evidence="6 17" id="KW-0863">Zinc-finger</keyword>
<dbReference type="InterPro" id="IPR021094">
    <property type="entry name" value="NPR1/NIM1-like_C"/>
</dbReference>
<evidence type="ECO:0000256" key="5">
    <source>
        <dbReference type="ARBA" id="ARBA00022737"/>
    </source>
</evidence>
<dbReference type="InterPro" id="IPR002110">
    <property type="entry name" value="Ankyrin_rpt"/>
</dbReference>
<evidence type="ECO:0000256" key="17">
    <source>
        <dbReference type="PROSITE-ProRule" id="PRU01391"/>
    </source>
</evidence>
<dbReference type="EMBL" id="CAJGYO010000006">
    <property type="protein sequence ID" value="CAD6240267.1"/>
    <property type="molecule type" value="Genomic_DNA"/>
</dbReference>
<dbReference type="GO" id="GO:0042742">
    <property type="term" value="P:defense response to bacterium"/>
    <property type="evidence" value="ECO:0007669"/>
    <property type="project" value="UniProtKB-ARBA"/>
</dbReference>
<feature type="domain" description="BTB" evidence="19">
    <location>
        <begin position="58"/>
        <end position="142"/>
    </location>
</feature>
<keyword evidence="22" id="KW-1185">Reference proteome</keyword>
<dbReference type="InterPro" id="IPR011333">
    <property type="entry name" value="SKP1/BTB/POZ_sf"/>
</dbReference>
<dbReference type="OrthoDB" id="71307at2759"/>
<dbReference type="GO" id="GO:0005524">
    <property type="term" value="F:ATP binding"/>
    <property type="evidence" value="ECO:0007669"/>
    <property type="project" value="InterPro"/>
</dbReference>
<feature type="compositionally biased region" description="Basic and acidic residues" evidence="18">
    <location>
        <begin position="543"/>
        <end position="554"/>
    </location>
</feature>
<dbReference type="Pfam" id="PF11900">
    <property type="entry name" value="DUF3420"/>
    <property type="match status" value="1"/>
</dbReference>
<dbReference type="SUPFAM" id="SSF48403">
    <property type="entry name" value="Ankyrin repeat"/>
    <property type="match status" value="1"/>
</dbReference>
<protein>
    <recommendedName>
        <fullName evidence="14">BTB/POZ domain and ankyrin repeat-containing protein NPR1</fullName>
    </recommendedName>
    <alternativeName>
        <fullName evidence="15">NPR1 homolog 1</fullName>
    </alternativeName>
</protein>
<dbReference type="PANTHER" id="PTHR46475:SF1">
    <property type="entry name" value="REGULATORY PROTEIN NPR2"/>
    <property type="match status" value="1"/>
</dbReference>
<dbReference type="SMART" id="SM00225">
    <property type="entry name" value="BTB"/>
    <property type="match status" value="1"/>
</dbReference>
<dbReference type="GO" id="GO:0006265">
    <property type="term" value="P:DNA topological change"/>
    <property type="evidence" value="ECO:0007669"/>
    <property type="project" value="InterPro"/>
</dbReference>
<evidence type="ECO:0000256" key="13">
    <source>
        <dbReference type="ARBA" id="ARBA00044947"/>
    </source>
</evidence>
<dbReference type="Pfam" id="PF00651">
    <property type="entry name" value="BTB"/>
    <property type="match status" value="1"/>
</dbReference>
<dbReference type="SUPFAM" id="SSF54695">
    <property type="entry name" value="POZ domain"/>
    <property type="match status" value="1"/>
</dbReference>
<dbReference type="GO" id="GO:0003677">
    <property type="term" value="F:DNA binding"/>
    <property type="evidence" value="ECO:0007669"/>
    <property type="project" value="InterPro"/>
</dbReference>
<dbReference type="GO" id="GO:0009862">
    <property type="term" value="P:systemic acquired resistance, salicylic acid mediated signaling pathway"/>
    <property type="evidence" value="ECO:0007669"/>
    <property type="project" value="InterPro"/>
</dbReference>
<dbReference type="GO" id="GO:0016604">
    <property type="term" value="C:nuclear body"/>
    <property type="evidence" value="ECO:0007669"/>
    <property type="project" value="UniProtKB-SubCell"/>
</dbReference>
<dbReference type="Gene3D" id="3.30.710.10">
    <property type="entry name" value="Potassium Channel Kv1.1, Chain A"/>
    <property type="match status" value="1"/>
</dbReference>
<reference evidence="21" key="1">
    <citation type="submission" date="2020-10" db="EMBL/GenBank/DDBJ databases">
        <authorList>
            <person name="Han B."/>
            <person name="Lu T."/>
            <person name="Zhao Q."/>
            <person name="Huang X."/>
            <person name="Zhao Y."/>
        </authorList>
    </citation>
    <scope>NUCLEOTIDE SEQUENCE</scope>
</reference>
<evidence type="ECO:0000313" key="21">
    <source>
        <dbReference type="EMBL" id="CAD6240267.1"/>
    </source>
</evidence>
<dbReference type="InterPro" id="IPR044292">
    <property type="entry name" value="NPR"/>
</dbReference>
<feature type="repeat" description="ANK" evidence="16">
    <location>
        <begin position="331"/>
        <end position="356"/>
    </location>
</feature>
<keyword evidence="4" id="KW-0479">Metal-binding</keyword>
<evidence type="ECO:0000256" key="1">
    <source>
        <dbReference type="ARBA" id="ARBA00004496"/>
    </source>
</evidence>
<dbReference type="PROSITE" id="PS50097">
    <property type="entry name" value="BTB"/>
    <property type="match status" value="1"/>
</dbReference>
<evidence type="ECO:0000256" key="4">
    <source>
        <dbReference type="ARBA" id="ARBA00022723"/>
    </source>
</evidence>
<comment type="pathway">
    <text evidence="2">Protein modification; protein ubiquitination.</text>
</comment>
<evidence type="ECO:0000256" key="7">
    <source>
        <dbReference type="ARBA" id="ARBA00022786"/>
    </source>
</evidence>
<dbReference type="GO" id="GO:2000031">
    <property type="term" value="P:regulation of salicylic acid mediated signaling pathway"/>
    <property type="evidence" value="ECO:0007669"/>
    <property type="project" value="InterPro"/>
</dbReference>
<keyword evidence="11" id="KW-0539">Nucleus</keyword>